<dbReference type="PANTHER" id="PTHR46250:SF15">
    <property type="entry name" value="OS01G0523800 PROTEIN"/>
    <property type="match status" value="1"/>
</dbReference>
<organism evidence="2 3">
    <name type="scientific">Prunus armeniaca</name>
    <name type="common">Apricot</name>
    <name type="synonym">Armeniaca vulgaris</name>
    <dbReference type="NCBI Taxonomy" id="36596"/>
    <lineage>
        <taxon>Eukaryota</taxon>
        <taxon>Viridiplantae</taxon>
        <taxon>Streptophyta</taxon>
        <taxon>Embryophyta</taxon>
        <taxon>Tracheophyta</taxon>
        <taxon>Spermatophyta</taxon>
        <taxon>Magnoliopsida</taxon>
        <taxon>eudicotyledons</taxon>
        <taxon>Gunneridae</taxon>
        <taxon>Pentapetalae</taxon>
        <taxon>rosids</taxon>
        <taxon>fabids</taxon>
        <taxon>Rosales</taxon>
        <taxon>Rosaceae</taxon>
        <taxon>Amygdaloideae</taxon>
        <taxon>Amygdaleae</taxon>
        <taxon>Prunus</taxon>
    </lineage>
</organism>
<gene>
    <name evidence="2" type="ORF">CURHAP_LOCUS1307</name>
</gene>
<dbReference type="AlphaFoldDB" id="A0A6J5TE87"/>
<dbReference type="EMBL" id="CAEKDK010000001">
    <property type="protein sequence ID" value="CAB4262190.1"/>
    <property type="molecule type" value="Genomic_DNA"/>
</dbReference>
<proteinExistence type="predicted"/>
<sequence length="157" mass="17903">MLLNRFAGDVVDLGIIRAGEFKKVKAVLNPRVHLMSKGKTNRYVWQANEEEALLNILDELVASGQLCDAGTFKAGAMKLVETKLRLLIPHTPIRVKPHLNSKLKRLKKDYSIVVDMLNQSGFAWNDEKKCVEVDSEEILHRDAVGWRDKSFTKFDRL</sequence>
<evidence type="ECO:0000313" key="2">
    <source>
        <dbReference type="EMBL" id="CAB4262190.1"/>
    </source>
</evidence>
<dbReference type="PANTHER" id="PTHR46250">
    <property type="entry name" value="MYB/SANT-LIKE DNA-BINDING DOMAIN PROTEIN-RELATED"/>
    <property type="match status" value="1"/>
</dbReference>
<feature type="domain" description="Myb/SANT-like" evidence="1">
    <location>
        <begin position="45"/>
        <end position="136"/>
    </location>
</feature>
<evidence type="ECO:0000259" key="1">
    <source>
        <dbReference type="Pfam" id="PF12776"/>
    </source>
</evidence>
<dbReference type="Pfam" id="PF12776">
    <property type="entry name" value="Myb_DNA-bind_3"/>
    <property type="match status" value="1"/>
</dbReference>
<accession>A0A6J5TE87</accession>
<dbReference type="Proteomes" id="UP000507222">
    <property type="component" value="Unassembled WGS sequence"/>
</dbReference>
<evidence type="ECO:0000313" key="3">
    <source>
        <dbReference type="Proteomes" id="UP000507222"/>
    </source>
</evidence>
<name>A0A6J5TE87_PRUAR</name>
<dbReference type="InterPro" id="IPR024752">
    <property type="entry name" value="Myb/SANT-like_dom"/>
</dbReference>
<protein>
    <recommendedName>
        <fullName evidence="1">Myb/SANT-like domain-containing protein</fullName>
    </recommendedName>
</protein>
<reference evidence="2 3" key="1">
    <citation type="submission" date="2020-05" db="EMBL/GenBank/DDBJ databases">
        <authorList>
            <person name="Campoy J."/>
            <person name="Schneeberger K."/>
            <person name="Spophaly S."/>
        </authorList>
    </citation>
    <scope>NUCLEOTIDE SEQUENCE [LARGE SCALE GENOMIC DNA]</scope>
    <source>
        <strain evidence="2">PruArmRojPasFocal</strain>
    </source>
</reference>